<dbReference type="EMBL" id="FULE01000047">
    <property type="protein sequence ID" value="SJN59257.1"/>
    <property type="molecule type" value="Genomic_DNA"/>
</dbReference>
<dbReference type="Proteomes" id="UP000188276">
    <property type="component" value="Unassembled WGS sequence"/>
</dbReference>
<feature type="transmembrane region" description="Helical" evidence="1">
    <location>
        <begin position="151"/>
        <end position="170"/>
    </location>
</feature>
<keyword evidence="1" id="KW-0472">Membrane</keyword>
<proteinExistence type="predicted"/>
<evidence type="ECO:0000256" key="1">
    <source>
        <dbReference type="SAM" id="Phobius"/>
    </source>
</evidence>
<keyword evidence="1" id="KW-0812">Transmembrane</keyword>
<protein>
    <submittedName>
        <fullName evidence="2">Uncharacterized protein</fullName>
    </submittedName>
</protein>
<keyword evidence="1" id="KW-1133">Transmembrane helix</keyword>
<evidence type="ECO:0000313" key="2">
    <source>
        <dbReference type="EMBL" id="SJN59257.1"/>
    </source>
</evidence>
<reference evidence="3" key="1">
    <citation type="submission" date="2017-02" db="EMBL/GenBank/DDBJ databases">
        <authorList>
            <person name="Rodrigo-Torres L."/>
            <person name="Arahal R.D."/>
            <person name="Lucena T."/>
        </authorList>
    </citation>
    <scope>NUCLEOTIDE SEQUENCE [LARGE SCALE GENOMIC DNA]</scope>
    <source>
        <strain evidence="3">CECT 7878</strain>
    </source>
</reference>
<dbReference type="AlphaFoldDB" id="A0A1R4LSG1"/>
<accession>A0A1R4LSG1</accession>
<sequence>MSAEKTLLQGKSTMSYFHVTIKTRSSKGWFCIFKDLSASDLKKKLVKPYKLGKPIYYDGNILPPNEITQIKINETEKMHEEELKIVQDESYKEVQEFNRTSSSVVLISTGHGYSDYEINECGKDVTNSYISTGPGVGTAFTVAAEFIKHPWVVRVVGGLVFLAVAAYMGFK</sequence>
<gene>
    <name evidence="2" type="ORF">VR7878_03317</name>
</gene>
<evidence type="ECO:0000313" key="3">
    <source>
        <dbReference type="Proteomes" id="UP000188276"/>
    </source>
</evidence>
<keyword evidence="3" id="KW-1185">Reference proteome</keyword>
<organism evidence="2 3">
    <name type="scientific">Vibrio ruber (strain DSM 16370 / JCM 11486 / BCRC 17186 / CECT 7878 / LMG 23124 / VR1)</name>
    <dbReference type="NCBI Taxonomy" id="1123498"/>
    <lineage>
        <taxon>Bacteria</taxon>
        <taxon>Pseudomonadati</taxon>
        <taxon>Pseudomonadota</taxon>
        <taxon>Gammaproteobacteria</taxon>
        <taxon>Vibrionales</taxon>
        <taxon>Vibrionaceae</taxon>
        <taxon>Vibrio</taxon>
    </lineage>
</organism>
<name>A0A1R4LSG1_VIBR1</name>
<dbReference type="STRING" id="1123498.VR7878_03317"/>